<feature type="domain" description="Neuraminidase-like" evidence="3">
    <location>
        <begin position="1732"/>
        <end position="1867"/>
    </location>
</feature>
<keyword evidence="1" id="KW-0175">Coiled coil</keyword>
<evidence type="ECO:0000259" key="3">
    <source>
        <dbReference type="Pfam" id="PF18413"/>
    </source>
</evidence>
<protein>
    <submittedName>
        <fullName evidence="5">Neuraminidase-like domain-containing protein</fullName>
    </submittedName>
</protein>
<evidence type="ECO:0000256" key="1">
    <source>
        <dbReference type="SAM" id="Coils"/>
    </source>
</evidence>
<dbReference type="RefSeq" id="WP_413275787.1">
    <property type="nucleotide sequence ID" value="NZ_JBHFNT010000028.1"/>
</dbReference>
<comment type="caution">
    <text evidence="5">The sequence shown here is derived from an EMBL/GenBank/DDBJ whole genome shotgun (WGS) entry which is preliminary data.</text>
</comment>
<evidence type="ECO:0000313" key="5">
    <source>
        <dbReference type="EMBL" id="MFB2833324.1"/>
    </source>
</evidence>
<feature type="domain" description="ABC toxin N-terminal" evidence="4">
    <location>
        <begin position="1569"/>
        <end position="1702"/>
    </location>
</feature>
<reference evidence="5 6" key="1">
    <citation type="submission" date="2024-09" db="EMBL/GenBank/DDBJ databases">
        <title>Floridaenema gen nov. (Aerosakkonemataceae, Aerosakkonematales ord. nov., Cyanobacteria) from benthic tropical and subtropical fresh waters, with the description of four new species.</title>
        <authorList>
            <person name="Moretto J.A."/>
            <person name="Berthold D.E."/>
            <person name="Lefler F.W."/>
            <person name="Huang I.-S."/>
            <person name="Laughinghouse H. IV."/>
        </authorList>
    </citation>
    <scope>NUCLEOTIDE SEQUENCE [LARGE SCALE GENOMIC DNA]</scope>
    <source>
        <strain evidence="5 6">BLCC-F167</strain>
    </source>
</reference>
<proteinExistence type="predicted"/>
<dbReference type="InterPro" id="IPR046839">
    <property type="entry name" value="ABC_toxin_N"/>
</dbReference>
<dbReference type="Pfam" id="PF18276">
    <property type="entry name" value="TcA_TcB_BD"/>
    <property type="match status" value="1"/>
</dbReference>
<dbReference type="InterPro" id="IPR040840">
    <property type="entry name" value="TcA_TcB_BD"/>
</dbReference>
<evidence type="ECO:0000313" key="6">
    <source>
        <dbReference type="Proteomes" id="UP001576780"/>
    </source>
</evidence>
<feature type="coiled-coil region" evidence="1">
    <location>
        <begin position="2675"/>
        <end position="2709"/>
    </location>
</feature>
<dbReference type="Proteomes" id="UP001576780">
    <property type="component" value="Unassembled WGS sequence"/>
</dbReference>
<evidence type="ECO:0000259" key="4">
    <source>
        <dbReference type="Pfam" id="PF20220"/>
    </source>
</evidence>
<accession>A0ABV4WE12</accession>
<evidence type="ECO:0000259" key="2">
    <source>
        <dbReference type="Pfam" id="PF18276"/>
    </source>
</evidence>
<dbReference type="Pfam" id="PF20220">
    <property type="entry name" value="ABC_toxin_N"/>
    <property type="match status" value="1"/>
</dbReference>
<organism evidence="5 6">
    <name type="scientific">Floridaenema evergladense BLCC-F167</name>
    <dbReference type="NCBI Taxonomy" id="3153639"/>
    <lineage>
        <taxon>Bacteria</taxon>
        <taxon>Bacillati</taxon>
        <taxon>Cyanobacteriota</taxon>
        <taxon>Cyanophyceae</taxon>
        <taxon>Oscillatoriophycideae</taxon>
        <taxon>Aerosakkonematales</taxon>
        <taxon>Aerosakkonemataceae</taxon>
        <taxon>Floridanema</taxon>
        <taxon>Floridanema evergladense</taxon>
    </lineage>
</organism>
<dbReference type="InterPro" id="IPR041079">
    <property type="entry name" value="Neuraminidase-like"/>
</dbReference>
<name>A0ABV4WE12_9CYAN</name>
<dbReference type="EMBL" id="JBHFNT010000028">
    <property type="protein sequence ID" value="MFB2833324.1"/>
    <property type="molecule type" value="Genomic_DNA"/>
</dbReference>
<dbReference type="Pfam" id="PF18413">
    <property type="entry name" value="Neuraminidase"/>
    <property type="match status" value="1"/>
</dbReference>
<gene>
    <name evidence="5" type="ORF">ACE1CA_02205</name>
</gene>
<sequence>MVNPQPTRTVSGQVLRTNKTPFGEPGFTLRAFDAISPSNIVPLGNPIPLPANGSYRLSYTWQSTGGRNGPNLLVRVFNPQGTIVGEATKSFAGMQETLNITVNVPPPPPPPPNFTLACTVRNQLTTTTIPNLRVEATFRVNNQILLTRSGTTNAEGLVLFNLDRAIFNPIPQGQSIRVIFQVYQEVQLLPTSTTLPNFQLEDQKVEILVNRPEWLVEELVVEGTITHRDGQPLAGILVQTVDRDLRDEHPLGEQVTNNQGAYRILYNRARFNPADRLIAGKSQADIRFRLFDPARQPLTDFQVTAPNAIVKTIKIKNETGQVVPIQVIFNAPAITVANLSVNDTRFRSESEYDRHLRETAAVLGNIPFRTVEDIELEFLAPETDIPAQHLTFMRAADTLAAQTNIIAEAFYGLFRQNLPTDVGLLSIRTAEEQRAALKQSIADNIISNRLESNLEAIVTQLQNLLTSYAAGTISGGSALGNLLNTVLPDTALRRQFVTEYAAYDGKDSEAFWARLRTQPAFQNGLADNIRFTFEISTLTHNHLPLVQLLQQERTQGRVRSFKDLARLDESGWLRLINTSFNGRLVGIPEDIPGENATEKARNYAGLMTRLTEASFPTVAIAARLEQDNLPGKADLLTFLTNNPEFEIDRTPFRRYVNERGTDVLRGVQNPEAIAAAQRTFMIARRFALMKPLLEAQLDSALAITRLGETRFVANYAQAMGGQTQAQLVYQRADQRTAYATAWLAKHNFAFDRVRSWVIPTETPTDRSWVIPTETPTDLGPTLIPDLEVLFGSLTACACEHCRSVYSPAAYLVDSLAFLSQNELLDDFQRRRPDISGLKLSCKNTNTPLPYIDLVNEVLEQKIAGQLDDSPPQTEGTPEELLALPEHMIEEVYRDPLRTAIYPSELPFDLWLETIRVYLKHLGTRRAEIMQLFTSGDSPALTAESLGINERDYEILTGKDFNSTNNATLPDLYEFFGYQSARITRVINERSVERSWTEWIAGAPGVGIPELLDRTEISYHELLNMLASQFVNPGRVVDLNAFRDDVDCDLSQYTLADLTPAFLDRLHRFLRLWRVLGWSIADLDLTLQALGKTASGDIRLDEFFLQKLPQVLWLKTELRLSIEELTCFYSTINTAGENPLYLRLFQNKAITNPVQPDFALRTNRSDLQIVPTDPTQPIPQIQPPHIPVILAAFRINEADWATLMSAGVGDRSLTLANLSHLYRYVLLARVLRLRVSELLWLRKLIDEPFELGNPTKTVRFIEQVKKLQPSRFKIAHLAYLYLHNSDVAAVLEPSDEQMQAIIRTLRTGLKPQPDTEPSALETQRRELIIQTLADTLKLESAIARLLLEELLRSHATPERPAIADFLSIPLEDSNPPGSETIPDEFRITFTRLQKTALLVNGFELTADELRHIAQHRADFANFDLNQLPISDREISDPEAQSLFQQWERLHNYCTLRDRLPKRKTRLIEVFAEAVKTGATPESARAKLVEATGWNEAELVPLSLPELRHEIRLVTLQKQIALSRRVGVSISQLATWATEVPSSEQTTQIRQIVKAKYDEKQWLAITRPLEDHLREQRRKALVAYLIHRPRIWLPEPKVTELEQTGRQANENLLYEHFLIDVEMSACQLTSRVRQAIAVVQLFVQRCLMGLEGTLTIEPKLARQWETWMKTYRFWEANRKVFVYPENWIRTELLDNKTPFFKDLENGLLQNDVTQETVENAFRRYLEQLNEVARLDIVGMYVQEEARTIHVFGRTPGIPHRYFYRKLIRLSTATKWTEGYWTPWEKVEVEPEGDHLIPVVWNRRLYLFWAIFTEKAAQGQIPSSEGAPREEREPQRYWEIQLAYSEYHNGQWSAKVLLEEKINSIRAQNNFSRRYETNEFHFRTINRNELAIIWYINAYSEGRFTFSNCGKACNATYESDRLFTLQPYGLEYSAMKFSEREGDPYINNTLSLFNADLPSIHESNLSREFSNLYRQYSEITALILQTTPSGVYTLTAAHQQLAFDASRLPFFYQDTQRVFFITKEIPQAPPSIQAPTAKVNPWSLSRIRQGVANKQWESNLVRLNPDHIALQPNGSQSNQAEQPPVNFNQFIISSPLINSGLIQILAESWKRYHFIPFYHPYVCLFLTQLNRDGIDGLLNPNPSSLRGTAEPEDSKLRRQRNRNEYFNSEYQPKREIVAPAHLDPMEEIDFTLEGAYSQYNWELFFHAPLLIADRLMQNQQFAEAQKWFHYIFDPTVGNDPTVPPDLQNTPARFWKLRPFYEIANQRQTAKQLMRSLNRGDEELNKQVALWRENPFNPHLIARMRNTAYTKTVVMKYLDNLFAWGDYLFRQDTLETIAEATQIFILAANLLGDRPESIPPRAVPADRTFTELAVVGLDAFSNALVRAEESLPAFDDDPSTPGSDRPPIPVLYFCIPPNDKLLSYWDTVSDRLFKIRHCMNIEGVVRQLPLFDPPIDPALLVRAKALGVDLRNLLAADVTLPHYRFNFILQKANELCAEVRALGAALLSAYEKRDAEALARLRSEHEIRMLDEMRQIRQWQIDEATRTKEGLEKTQEQITRRRDFYRDIERISEGEQASMDHQHVAHIFNMVAQGTSAAASAAHLIPNFNVGISGWAGSPVAEADFGGSHVGSAISSVAEKLRMIASQYTFEANMASTMAGINRSWDDRKLQEDLANIELRQIEKQLLAADIRIDIATRELNNHNLQRENAREIDSFMRSKFTNQELYDWMVSEFSAIFFQSYQLAFEMARRSEVAYRFERGLVESTFIRFGQWDSLRRGLMAGERLQLDLRRLEMAYLNENRREYEITKHISLATLDPVALIQLRTTGQCLVSLPEVSFDLDYPGHYMRRIKSVSLTIPCVTGPYTSVNCTLTLLSNKTRISSNPAPPYAEKLTEEDARFHLNFAATQSIATSNAQNDSGLFELNFRDERYLPFEGAGAISTWRLELSGKWDGVELPQFNFDTITDVILHLPYTARDGGEPLKQAAIGHLQTGLNQLVNASGEQGLFRLFSLRHEFPTEWHRFLQSDDATLTVTLTQQHFPFIFQGRTIALAAADLYLAGHREPVARNLTPAPDGRWRFELPGGVIRDALPQDNQGSIDVFLVCPYTVSQPPAP</sequence>
<keyword evidence="6" id="KW-1185">Reference proteome</keyword>
<feature type="domain" description="Tc toxin complex TcA C-terminal TcB-binding" evidence="2">
    <location>
        <begin position="2680"/>
        <end position="2971"/>
    </location>
</feature>